<dbReference type="AlphaFoldDB" id="A0A177TKH3"/>
<proteinExistence type="predicted"/>
<feature type="compositionally biased region" description="Low complexity" evidence="1">
    <location>
        <begin position="204"/>
        <end position="216"/>
    </location>
</feature>
<protein>
    <submittedName>
        <fullName evidence="2">Uncharacterized protein</fullName>
    </submittedName>
</protein>
<feature type="region of interest" description="Disordered" evidence="1">
    <location>
        <begin position="428"/>
        <end position="456"/>
    </location>
</feature>
<evidence type="ECO:0000313" key="3">
    <source>
        <dbReference type="Proteomes" id="UP000077521"/>
    </source>
</evidence>
<organism evidence="2 3">
    <name type="scientific">Tilletia indica</name>
    <dbReference type="NCBI Taxonomy" id="43049"/>
    <lineage>
        <taxon>Eukaryota</taxon>
        <taxon>Fungi</taxon>
        <taxon>Dikarya</taxon>
        <taxon>Basidiomycota</taxon>
        <taxon>Ustilaginomycotina</taxon>
        <taxon>Exobasidiomycetes</taxon>
        <taxon>Tilletiales</taxon>
        <taxon>Tilletiaceae</taxon>
        <taxon>Tilletia</taxon>
    </lineage>
</organism>
<sequence>MPFQLSLTPLSSTFLPKSFFFHSDDHTFITIGGRHLRNPLPSPDNGIFAVGLAPSTAEITFHGGSFTIRDTASDSPRDGTLLNGDSLRYTTAPYVPTPLTDGDRLDFGYFDTSYPDADHYYLDPHDFVPLVSCKVTIRRIPISRTPLGSIFDTSSSSFASCDHSDSGDDASSAPTVPPHSAHTPITPSSSPKPPSLIGLQPKPSSSTCSGASTTGADLASLDSVPGSPPTYKRSQSRVAPLLTSSGTFAGSDDKGTFSPSTLPTSVSTSVLRSNQHPPPLVSPLRGTAVSSSILPPSTFHSYSASGKGTRSSGNVLSLPETSSHSTDSATTALDRVATAWAELRRAVLGVPLSFTGFAAGSHGDTFNTACQGLHSAEVALQRVKDQLRDCLVSRLHSTFPRQSRSPMVDIPNRCDTCPIIADDKVPSEALSVPSSSPSHVPTSPNPALPSTNTSGSPALIPVRPPNACDVTSAFGTALPASTPVHLLYHVATSLGSALYVPFFNASSALATCLVPVPGPVPFSSPASYVPSSLITSLRVLVPAS</sequence>
<reference evidence="2" key="2">
    <citation type="journal article" date="2019" name="IMA Fungus">
        <title>Genome sequencing and comparison of five Tilletia species to identify candidate genes for the detection of regulated species infecting wheat.</title>
        <authorList>
            <person name="Nguyen H.D.T."/>
            <person name="Sultana T."/>
            <person name="Kesanakurti P."/>
            <person name="Hambleton S."/>
        </authorList>
    </citation>
    <scope>NUCLEOTIDE SEQUENCE</scope>
    <source>
        <strain evidence="2">DAOMC 236416</strain>
    </source>
</reference>
<dbReference type="EMBL" id="LWDF02002088">
    <property type="protein sequence ID" value="KAE8236720.1"/>
    <property type="molecule type" value="Genomic_DNA"/>
</dbReference>
<evidence type="ECO:0000313" key="2">
    <source>
        <dbReference type="EMBL" id="KAE8236720.1"/>
    </source>
</evidence>
<feature type="region of interest" description="Disordered" evidence="1">
    <location>
        <begin position="161"/>
        <end position="283"/>
    </location>
</feature>
<dbReference type="Proteomes" id="UP000077521">
    <property type="component" value="Unassembled WGS sequence"/>
</dbReference>
<feature type="compositionally biased region" description="Polar residues" evidence="1">
    <location>
        <begin position="232"/>
        <end position="248"/>
    </location>
</feature>
<feature type="compositionally biased region" description="Polar residues" evidence="1">
    <location>
        <begin position="302"/>
        <end position="315"/>
    </location>
</feature>
<comment type="caution">
    <text evidence="2">The sequence shown here is derived from an EMBL/GenBank/DDBJ whole genome shotgun (WGS) entry which is preliminary data.</text>
</comment>
<evidence type="ECO:0000256" key="1">
    <source>
        <dbReference type="SAM" id="MobiDB-lite"/>
    </source>
</evidence>
<dbReference type="Gene3D" id="2.60.200.20">
    <property type="match status" value="1"/>
</dbReference>
<dbReference type="CDD" id="cd00060">
    <property type="entry name" value="FHA"/>
    <property type="match status" value="1"/>
</dbReference>
<name>A0A177TKH3_9BASI</name>
<feature type="compositionally biased region" description="Low complexity" evidence="1">
    <location>
        <begin position="258"/>
        <end position="271"/>
    </location>
</feature>
<keyword evidence="3" id="KW-1185">Reference proteome</keyword>
<feature type="compositionally biased region" description="Low complexity" evidence="1">
    <location>
        <begin position="428"/>
        <end position="442"/>
    </location>
</feature>
<accession>A0A177TKH3</accession>
<feature type="region of interest" description="Disordered" evidence="1">
    <location>
        <begin position="302"/>
        <end position="326"/>
    </location>
</feature>
<gene>
    <name evidence="2" type="ORF">A4X13_0g9051</name>
</gene>
<reference evidence="2" key="1">
    <citation type="submission" date="2016-04" db="EMBL/GenBank/DDBJ databases">
        <authorList>
            <person name="Nguyen H.D."/>
            <person name="Samba Siva P."/>
            <person name="Cullis J."/>
            <person name="Levesque C.A."/>
            <person name="Hambleton S."/>
        </authorList>
    </citation>
    <scope>NUCLEOTIDE SEQUENCE</scope>
    <source>
        <strain evidence="2">DAOMC 236416</strain>
    </source>
</reference>